<dbReference type="EMBL" id="JAWDJO010000222">
    <property type="protein sequence ID" value="KAL1889294.1"/>
    <property type="molecule type" value="Genomic_DNA"/>
</dbReference>
<feature type="compositionally biased region" description="Polar residues" evidence="1">
    <location>
        <begin position="390"/>
        <end position="407"/>
    </location>
</feature>
<organism evidence="2 3">
    <name type="scientific">Ceratocystis pirilliformis</name>
    <dbReference type="NCBI Taxonomy" id="259994"/>
    <lineage>
        <taxon>Eukaryota</taxon>
        <taxon>Fungi</taxon>
        <taxon>Dikarya</taxon>
        <taxon>Ascomycota</taxon>
        <taxon>Pezizomycotina</taxon>
        <taxon>Sordariomycetes</taxon>
        <taxon>Hypocreomycetidae</taxon>
        <taxon>Microascales</taxon>
        <taxon>Ceratocystidaceae</taxon>
        <taxon>Ceratocystis</taxon>
    </lineage>
</organism>
<feature type="compositionally biased region" description="Low complexity" evidence="1">
    <location>
        <begin position="260"/>
        <end position="279"/>
    </location>
</feature>
<accession>A0ABR3YPH2</accession>
<feature type="compositionally biased region" description="Low complexity" evidence="1">
    <location>
        <begin position="46"/>
        <end position="76"/>
    </location>
</feature>
<gene>
    <name evidence="2" type="ORF">Cpir12675_005843</name>
</gene>
<feature type="region of interest" description="Disordered" evidence="1">
    <location>
        <begin position="126"/>
        <end position="167"/>
    </location>
</feature>
<keyword evidence="3" id="KW-1185">Reference proteome</keyword>
<feature type="compositionally biased region" description="Low complexity" evidence="1">
    <location>
        <begin position="136"/>
        <end position="167"/>
    </location>
</feature>
<sequence length="407" mass="42347">MNPSYRPRLRPRPRLPATPVPVTAPASDPSSLYLGAFLSTSSTMGTAPTTSRATSRATSPTASATASAMATATPSTTPANTLVATTSVAALPKPCTTCSHRSISSTEHRHNSPHTASIPAVHAGSLHGISEPNVAPHRLQPRRSSSSLGSAHLSSHPLHWQPSQQQQVVQSLDTLPITTRTATTNATAAAPTTVPATAAGAPLFGDVVDFGFSKTPDGQRLRPHSRPPRRCPSLSPAPLHLVPGHPGGTLAPPSTLGRFASCPSSPPSSRSPSPRQPSAPMLVASITYKHKPISASAATFTSTSTSISKSTATATGLDARTTATTALSGMRVAGGFHVDLLDDVEEMCQVMVSFGSVQDRLGRERERKSSRPLVQRPVRLRRRADGGVHTSPTAATVSTGAVRDQTQ</sequence>
<evidence type="ECO:0000313" key="3">
    <source>
        <dbReference type="Proteomes" id="UP001583280"/>
    </source>
</evidence>
<name>A0ABR3YPH2_9PEZI</name>
<comment type="caution">
    <text evidence="2">The sequence shown here is derived from an EMBL/GenBank/DDBJ whole genome shotgun (WGS) entry which is preliminary data.</text>
</comment>
<proteinExistence type="predicted"/>
<feature type="region of interest" description="Disordered" evidence="1">
    <location>
        <begin position="1"/>
        <end position="29"/>
    </location>
</feature>
<evidence type="ECO:0000313" key="2">
    <source>
        <dbReference type="EMBL" id="KAL1889294.1"/>
    </source>
</evidence>
<reference evidence="2 3" key="1">
    <citation type="journal article" date="2024" name="IMA Fungus">
        <title>IMA Genome - F19 : A genome assembly and annotation guide to empower mycologists, including annotated draft genome sequences of Ceratocystis pirilliformis, Diaporthe australafricana, Fusarium ophioides, Paecilomyces lecythidis, and Sporothrix stenoceras.</title>
        <authorList>
            <person name="Aylward J."/>
            <person name="Wilson A.M."/>
            <person name="Visagie C.M."/>
            <person name="Spraker J."/>
            <person name="Barnes I."/>
            <person name="Buitendag C."/>
            <person name="Ceriani C."/>
            <person name="Del Mar Angel L."/>
            <person name="du Plessis D."/>
            <person name="Fuchs T."/>
            <person name="Gasser K."/>
            <person name="Kramer D."/>
            <person name="Li W."/>
            <person name="Munsamy K."/>
            <person name="Piso A."/>
            <person name="Price J.L."/>
            <person name="Sonnekus B."/>
            <person name="Thomas C."/>
            <person name="van der Nest A."/>
            <person name="van Dijk A."/>
            <person name="van Heerden A."/>
            <person name="van Vuuren N."/>
            <person name="Yilmaz N."/>
            <person name="Duong T.A."/>
            <person name="van der Merwe N.A."/>
            <person name="Wingfield M.J."/>
            <person name="Wingfield B.D."/>
        </authorList>
    </citation>
    <scope>NUCLEOTIDE SEQUENCE [LARGE SCALE GENOMIC DNA]</scope>
    <source>
        <strain evidence="2 3">CMW 12675</strain>
    </source>
</reference>
<protein>
    <submittedName>
        <fullName evidence="2">Uncharacterized protein</fullName>
    </submittedName>
</protein>
<feature type="region of interest" description="Disordered" evidence="1">
    <location>
        <begin position="215"/>
        <end position="279"/>
    </location>
</feature>
<feature type="region of interest" description="Disordered" evidence="1">
    <location>
        <begin position="42"/>
        <end position="76"/>
    </location>
</feature>
<feature type="region of interest" description="Disordered" evidence="1">
    <location>
        <begin position="361"/>
        <end position="407"/>
    </location>
</feature>
<evidence type="ECO:0000256" key="1">
    <source>
        <dbReference type="SAM" id="MobiDB-lite"/>
    </source>
</evidence>
<dbReference type="Proteomes" id="UP001583280">
    <property type="component" value="Unassembled WGS sequence"/>
</dbReference>